<gene>
    <name evidence="3" type="ORF">HRI_003210600</name>
</gene>
<dbReference type="InterPro" id="IPR011074">
    <property type="entry name" value="CRAL/TRIO_N_dom"/>
</dbReference>
<protein>
    <recommendedName>
        <fullName evidence="2">CRAL-TRIO domain-containing protein</fullName>
    </recommendedName>
</protein>
<dbReference type="PANTHER" id="PTHR46277">
    <property type="entry name" value="OS03G0850700 PROTEIN"/>
    <property type="match status" value="1"/>
</dbReference>
<dbReference type="Pfam" id="PF00650">
    <property type="entry name" value="CRAL_TRIO"/>
    <property type="match status" value="1"/>
</dbReference>
<evidence type="ECO:0000259" key="2">
    <source>
        <dbReference type="PROSITE" id="PS50191"/>
    </source>
</evidence>
<dbReference type="SMART" id="SM00516">
    <property type="entry name" value="SEC14"/>
    <property type="match status" value="1"/>
</dbReference>
<proteinExistence type="predicted"/>
<dbReference type="Proteomes" id="UP001165190">
    <property type="component" value="Unassembled WGS sequence"/>
</dbReference>
<keyword evidence="4" id="KW-1185">Reference proteome</keyword>
<evidence type="ECO:0000256" key="1">
    <source>
        <dbReference type="SAM" id="MobiDB-lite"/>
    </source>
</evidence>
<feature type="domain" description="CRAL-TRIO" evidence="2">
    <location>
        <begin position="99"/>
        <end position="261"/>
    </location>
</feature>
<dbReference type="AlphaFoldDB" id="A0A9W7IF99"/>
<dbReference type="PROSITE" id="PS50191">
    <property type="entry name" value="CRAL_TRIO"/>
    <property type="match status" value="1"/>
</dbReference>
<dbReference type="SUPFAM" id="SSF52087">
    <property type="entry name" value="CRAL/TRIO domain"/>
    <property type="match status" value="1"/>
</dbReference>
<dbReference type="SMART" id="SM01100">
    <property type="entry name" value="CRAL_TRIO_N"/>
    <property type="match status" value="1"/>
</dbReference>
<name>A0A9W7IF99_HIBTR</name>
<dbReference type="Gene3D" id="3.40.525.10">
    <property type="entry name" value="CRAL-TRIO lipid binding domain"/>
    <property type="match status" value="1"/>
</dbReference>
<evidence type="ECO:0000313" key="3">
    <source>
        <dbReference type="EMBL" id="GMI95412.1"/>
    </source>
</evidence>
<dbReference type="PRINTS" id="PR00180">
    <property type="entry name" value="CRETINALDHBP"/>
</dbReference>
<dbReference type="SUPFAM" id="SSF46938">
    <property type="entry name" value="CRAL/TRIO N-terminal domain"/>
    <property type="match status" value="1"/>
</dbReference>
<reference evidence="3" key="1">
    <citation type="submission" date="2023-05" db="EMBL/GenBank/DDBJ databases">
        <title>Genome and transcriptome analyses reveal genes involved in the formation of fine ridges on petal epidermal cells in Hibiscus trionum.</title>
        <authorList>
            <person name="Koshimizu S."/>
            <person name="Masuda S."/>
            <person name="Ishii T."/>
            <person name="Shirasu K."/>
            <person name="Hoshino A."/>
            <person name="Arita M."/>
        </authorList>
    </citation>
    <scope>NUCLEOTIDE SEQUENCE</scope>
    <source>
        <strain evidence="3">Hamamatsu line</strain>
    </source>
</reference>
<sequence length="265" mass="30811">MFSFRQEHSVMIMKKSENMSCGNKSQEQDSSGNNEIEKTKICPMRTFVETQDPSSKEVEDLTLRRFLRARDLDLEKASGMLLKYLKWRRSFVPNGFISTSELKNEIQQKKMFLQGSDKKGRPLGVLLAGRHFQHKGGVDEFKRFIVYIFDKIFARMPPGEEKFIVIGDLEGWGYANFDIRAYLAALSLVQDYFPERLEKLFIVHAPYIFTAAWKIVYPFIDMKTRNKIVFVENKKLKSTLLEEIEESQLPETYGGQLPLIPIQDT</sequence>
<evidence type="ECO:0000313" key="4">
    <source>
        <dbReference type="Proteomes" id="UP001165190"/>
    </source>
</evidence>
<accession>A0A9W7IF99</accession>
<dbReference type="InterPro" id="IPR036273">
    <property type="entry name" value="CRAL/TRIO_N_dom_sf"/>
</dbReference>
<comment type="caution">
    <text evidence="3">The sequence shown here is derived from an EMBL/GenBank/DDBJ whole genome shotgun (WGS) entry which is preliminary data.</text>
</comment>
<dbReference type="CDD" id="cd00170">
    <property type="entry name" value="SEC14"/>
    <property type="match status" value="1"/>
</dbReference>
<dbReference type="InterPro" id="IPR036865">
    <property type="entry name" value="CRAL-TRIO_dom_sf"/>
</dbReference>
<dbReference type="EMBL" id="BSYR01000027">
    <property type="protein sequence ID" value="GMI95412.1"/>
    <property type="molecule type" value="Genomic_DNA"/>
</dbReference>
<dbReference type="InterPro" id="IPR001251">
    <property type="entry name" value="CRAL-TRIO_dom"/>
</dbReference>
<feature type="region of interest" description="Disordered" evidence="1">
    <location>
        <begin position="15"/>
        <end position="36"/>
    </location>
</feature>
<dbReference type="PANTHER" id="PTHR46277:SF19">
    <property type="entry name" value="RANDOM SLUG PROTEIN 5-LIKE"/>
    <property type="match status" value="1"/>
</dbReference>
<organism evidence="3 4">
    <name type="scientific">Hibiscus trionum</name>
    <name type="common">Flower of an hour</name>
    <dbReference type="NCBI Taxonomy" id="183268"/>
    <lineage>
        <taxon>Eukaryota</taxon>
        <taxon>Viridiplantae</taxon>
        <taxon>Streptophyta</taxon>
        <taxon>Embryophyta</taxon>
        <taxon>Tracheophyta</taxon>
        <taxon>Spermatophyta</taxon>
        <taxon>Magnoliopsida</taxon>
        <taxon>eudicotyledons</taxon>
        <taxon>Gunneridae</taxon>
        <taxon>Pentapetalae</taxon>
        <taxon>rosids</taxon>
        <taxon>malvids</taxon>
        <taxon>Malvales</taxon>
        <taxon>Malvaceae</taxon>
        <taxon>Malvoideae</taxon>
        <taxon>Hibiscus</taxon>
    </lineage>
</organism>
<dbReference type="OrthoDB" id="1434354at2759"/>
<feature type="compositionally biased region" description="Polar residues" evidence="1">
    <location>
        <begin position="18"/>
        <end position="34"/>
    </location>
</feature>